<keyword evidence="3" id="KW-1185">Reference proteome</keyword>
<name>A0A1I0EM14_9EURY</name>
<dbReference type="Proteomes" id="UP000324021">
    <property type="component" value="Unassembled WGS sequence"/>
</dbReference>
<evidence type="ECO:0000313" key="2">
    <source>
        <dbReference type="EMBL" id="SET46283.1"/>
    </source>
</evidence>
<dbReference type="AlphaFoldDB" id="A0A1I0EM14"/>
<dbReference type="RefSeq" id="WP_223174706.1">
    <property type="nucleotide sequence ID" value="NZ_FMZP01000009.1"/>
</dbReference>
<proteinExistence type="predicted"/>
<protein>
    <recommendedName>
        <fullName evidence="5">PRC-barrel domain-containing protein</fullName>
    </recommendedName>
</protein>
<organism evidence="2 3">
    <name type="scientific">Natrinema hispanicum</name>
    <dbReference type="NCBI Taxonomy" id="392421"/>
    <lineage>
        <taxon>Archaea</taxon>
        <taxon>Methanobacteriati</taxon>
        <taxon>Methanobacteriota</taxon>
        <taxon>Stenosarchaea group</taxon>
        <taxon>Halobacteria</taxon>
        <taxon>Halobacteriales</taxon>
        <taxon>Natrialbaceae</taxon>
        <taxon>Natrinema</taxon>
    </lineage>
</organism>
<evidence type="ECO:0000313" key="3">
    <source>
        <dbReference type="Proteomes" id="UP000199320"/>
    </source>
</evidence>
<gene>
    <name evidence="2" type="ORF">SAMN04488694_10729</name>
    <name evidence="1" type="ORF">SAMN05192552_100928</name>
</gene>
<evidence type="ECO:0008006" key="5">
    <source>
        <dbReference type="Google" id="ProtNLM"/>
    </source>
</evidence>
<dbReference type="EMBL" id="FMZP01000009">
    <property type="protein sequence ID" value="SDC91250.1"/>
    <property type="molecule type" value="Genomic_DNA"/>
</dbReference>
<sequence length="101" mass="10536">MDMCATFSDDDVGKAVENGNGEAVGVITAVEGDIAHVKPDLSAVESITSSLGWEGAAEMTVTLERTIIRERTGDAVRLEGALPLSNAADDGSRTERDAVND</sequence>
<reference evidence="3 4" key="2">
    <citation type="submission" date="2016-10" db="EMBL/GenBank/DDBJ databases">
        <authorList>
            <person name="Varghese N."/>
            <person name="Submissions S."/>
        </authorList>
    </citation>
    <scope>NUCLEOTIDE SEQUENCE [LARGE SCALE GENOMIC DNA]</scope>
    <source>
        <strain evidence="1 4">CDM_1</strain>
        <strain evidence="3">CDM_6</strain>
    </source>
</reference>
<evidence type="ECO:0000313" key="1">
    <source>
        <dbReference type="EMBL" id="SDC91250.1"/>
    </source>
</evidence>
<dbReference type="Proteomes" id="UP000199320">
    <property type="component" value="Unassembled WGS sequence"/>
</dbReference>
<evidence type="ECO:0000313" key="4">
    <source>
        <dbReference type="Proteomes" id="UP000324021"/>
    </source>
</evidence>
<accession>A0A1I0EM14</accession>
<dbReference type="EMBL" id="FOIC01000007">
    <property type="protein sequence ID" value="SET46283.1"/>
    <property type="molecule type" value="Genomic_DNA"/>
</dbReference>
<reference evidence="2" key="1">
    <citation type="submission" date="2016-10" db="EMBL/GenBank/DDBJ databases">
        <authorList>
            <person name="de Groot N.N."/>
        </authorList>
    </citation>
    <scope>NUCLEOTIDE SEQUENCE [LARGE SCALE GENOMIC DNA]</scope>
    <source>
        <strain evidence="2">CDM_6</strain>
    </source>
</reference>